<dbReference type="HOGENOM" id="CLU_2414870_0_0_1"/>
<evidence type="ECO:0000313" key="1">
    <source>
        <dbReference type="EMBL" id="EGE06461.1"/>
    </source>
</evidence>
<dbReference type="AlphaFoldDB" id="F2PX43"/>
<sequence length="92" mass="10343">MGSATTQRDWGAAAAVEAQAERDAIVPRSAQLLNRQHDKCHAYWPGRKRSAEAPPQSAHIPKTGIRVSPYRELVNREHWAHPRVRSTRHTAS</sequence>
<organism evidence="1 2">
    <name type="scientific">Trichophyton equinum (strain ATCC MYA-4606 / CBS 127.97)</name>
    <name type="common">Horse ringworm fungus</name>
    <dbReference type="NCBI Taxonomy" id="559882"/>
    <lineage>
        <taxon>Eukaryota</taxon>
        <taxon>Fungi</taxon>
        <taxon>Dikarya</taxon>
        <taxon>Ascomycota</taxon>
        <taxon>Pezizomycotina</taxon>
        <taxon>Eurotiomycetes</taxon>
        <taxon>Eurotiomycetidae</taxon>
        <taxon>Onygenales</taxon>
        <taxon>Arthrodermataceae</taxon>
        <taxon>Trichophyton</taxon>
    </lineage>
</organism>
<gene>
    <name evidence="1" type="ORF">TEQG_08727</name>
</gene>
<name>F2PX43_TRIEC</name>
<keyword evidence="2" id="KW-1185">Reference proteome</keyword>
<reference evidence="2" key="1">
    <citation type="journal article" date="2012" name="MBio">
        <title>Comparative genome analysis of Trichophyton rubrum and related dermatophytes reveals candidate genes involved in infection.</title>
        <authorList>
            <person name="Martinez D.A."/>
            <person name="Oliver B.G."/>
            <person name="Graeser Y."/>
            <person name="Goldberg J.M."/>
            <person name="Li W."/>
            <person name="Martinez-Rossi N.M."/>
            <person name="Monod M."/>
            <person name="Shelest E."/>
            <person name="Barton R.C."/>
            <person name="Birch E."/>
            <person name="Brakhage A.A."/>
            <person name="Chen Z."/>
            <person name="Gurr S.J."/>
            <person name="Heiman D."/>
            <person name="Heitman J."/>
            <person name="Kosti I."/>
            <person name="Rossi A."/>
            <person name="Saif S."/>
            <person name="Samalova M."/>
            <person name="Saunders C.W."/>
            <person name="Shea T."/>
            <person name="Summerbell R.C."/>
            <person name="Xu J."/>
            <person name="Young S."/>
            <person name="Zeng Q."/>
            <person name="Birren B.W."/>
            <person name="Cuomo C.A."/>
            <person name="White T.C."/>
        </authorList>
    </citation>
    <scope>NUCLEOTIDE SEQUENCE [LARGE SCALE GENOMIC DNA]</scope>
    <source>
        <strain evidence="2">ATCC MYA-4606 / CBS 127.97</strain>
    </source>
</reference>
<dbReference type="Proteomes" id="UP000009169">
    <property type="component" value="Unassembled WGS sequence"/>
</dbReference>
<protein>
    <submittedName>
        <fullName evidence="1">Uncharacterized protein</fullName>
    </submittedName>
</protein>
<dbReference type="VEuPathDB" id="FungiDB:TEQG_08727"/>
<proteinExistence type="predicted"/>
<evidence type="ECO:0000313" key="2">
    <source>
        <dbReference type="Proteomes" id="UP000009169"/>
    </source>
</evidence>
<accession>F2PX43</accession>
<dbReference type="EMBL" id="DS995748">
    <property type="protein sequence ID" value="EGE06461.1"/>
    <property type="molecule type" value="Genomic_DNA"/>
</dbReference>